<accession>A0ABS1N5L6</accession>
<comment type="caution">
    <text evidence="3">The sequence shown here is derived from an EMBL/GenBank/DDBJ whole genome shotgun (WGS) entry which is preliminary data.</text>
</comment>
<feature type="transmembrane region" description="Helical" evidence="2">
    <location>
        <begin position="155"/>
        <end position="175"/>
    </location>
</feature>
<keyword evidence="2" id="KW-0812">Transmembrane</keyword>
<organism evidence="3 4">
    <name type="scientific">Streptomyces coffeae</name>
    <dbReference type="NCBI Taxonomy" id="621382"/>
    <lineage>
        <taxon>Bacteria</taxon>
        <taxon>Bacillati</taxon>
        <taxon>Actinomycetota</taxon>
        <taxon>Actinomycetes</taxon>
        <taxon>Kitasatosporales</taxon>
        <taxon>Streptomycetaceae</taxon>
        <taxon>Streptomyces</taxon>
    </lineage>
</organism>
<keyword evidence="2" id="KW-0472">Membrane</keyword>
<evidence type="ECO:0000313" key="3">
    <source>
        <dbReference type="EMBL" id="MBL1095367.1"/>
    </source>
</evidence>
<dbReference type="Proteomes" id="UP000634229">
    <property type="component" value="Unassembled WGS sequence"/>
</dbReference>
<evidence type="ECO:0008006" key="5">
    <source>
        <dbReference type="Google" id="ProtNLM"/>
    </source>
</evidence>
<keyword evidence="4" id="KW-1185">Reference proteome</keyword>
<name>A0ABS1N5L6_9ACTN</name>
<feature type="transmembrane region" description="Helical" evidence="2">
    <location>
        <begin position="97"/>
        <end position="117"/>
    </location>
</feature>
<feature type="transmembrane region" description="Helical" evidence="2">
    <location>
        <begin position="34"/>
        <end position="53"/>
    </location>
</feature>
<keyword evidence="2" id="KW-1133">Transmembrane helix</keyword>
<feature type="transmembrane region" description="Helical" evidence="2">
    <location>
        <begin position="73"/>
        <end position="90"/>
    </location>
</feature>
<evidence type="ECO:0000256" key="2">
    <source>
        <dbReference type="SAM" id="Phobius"/>
    </source>
</evidence>
<evidence type="ECO:0000256" key="1">
    <source>
        <dbReference type="SAM" id="MobiDB-lite"/>
    </source>
</evidence>
<gene>
    <name evidence="3" type="ORF">JK363_01495</name>
</gene>
<dbReference type="RefSeq" id="WP_201870644.1">
    <property type="nucleotide sequence ID" value="NZ_JAERRF010000001.1"/>
</dbReference>
<evidence type="ECO:0000313" key="4">
    <source>
        <dbReference type="Proteomes" id="UP000634229"/>
    </source>
</evidence>
<protein>
    <recommendedName>
        <fullName evidence="5">LPXTG cell wall anchor domain-containing protein</fullName>
    </recommendedName>
</protein>
<feature type="compositionally biased region" description="Polar residues" evidence="1">
    <location>
        <begin position="1"/>
        <end position="10"/>
    </location>
</feature>
<sequence>MSNYSQSPYGQTAPAYPGAPQNDGAAPAAPSKKFAILGAVGSAVALVGSMVNWIVSGESGTDGGVKGMDGDGVITLIIALVAAVLFLVTLARAKAPVYLGGGLLGVAAAIVAAINMADPARLLAQKLEDKGMPAEAAEKAAEQGVDQLDISAGPGIYMVLIGGLLALAMGIVGFMKARKSS</sequence>
<dbReference type="EMBL" id="JAERRF010000001">
    <property type="protein sequence ID" value="MBL1095367.1"/>
    <property type="molecule type" value="Genomic_DNA"/>
</dbReference>
<reference evidence="3 4" key="1">
    <citation type="submission" date="2021-01" db="EMBL/GenBank/DDBJ databases">
        <title>WGS of actinomycetes isolated from Thailand.</title>
        <authorList>
            <person name="Thawai C."/>
        </authorList>
    </citation>
    <scope>NUCLEOTIDE SEQUENCE [LARGE SCALE GENOMIC DNA]</scope>
    <source>
        <strain evidence="3 4">CA1R205</strain>
    </source>
</reference>
<proteinExistence type="predicted"/>
<feature type="region of interest" description="Disordered" evidence="1">
    <location>
        <begin position="1"/>
        <end position="24"/>
    </location>
</feature>